<gene>
    <name evidence="2" type="ORF">SAMN05421688_0699</name>
</gene>
<dbReference type="EMBL" id="FOJU01000001">
    <property type="protein sequence ID" value="SFA76487.1"/>
    <property type="molecule type" value="Genomic_DNA"/>
</dbReference>
<organism evidence="2 3">
    <name type="scientific">Poseidonocella pacifica</name>
    <dbReference type="NCBI Taxonomy" id="871651"/>
    <lineage>
        <taxon>Bacteria</taxon>
        <taxon>Pseudomonadati</taxon>
        <taxon>Pseudomonadota</taxon>
        <taxon>Alphaproteobacteria</taxon>
        <taxon>Rhodobacterales</taxon>
        <taxon>Roseobacteraceae</taxon>
        <taxon>Poseidonocella</taxon>
    </lineage>
</organism>
<evidence type="ECO:0000313" key="3">
    <source>
        <dbReference type="Proteomes" id="UP000198796"/>
    </source>
</evidence>
<protein>
    <recommendedName>
        <fullName evidence="1">YjiS-like domain-containing protein</fullName>
    </recommendedName>
</protein>
<evidence type="ECO:0000313" key="2">
    <source>
        <dbReference type="EMBL" id="SFA76487.1"/>
    </source>
</evidence>
<reference evidence="2 3" key="1">
    <citation type="submission" date="2016-10" db="EMBL/GenBank/DDBJ databases">
        <authorList>
            <person name="de Groot N.N."/>
        </authorList>
    </citation>
    <scope>NUCLEOTIDE SEQUENCE [LARGE SCALE GENOMIC DNA]</scope>
    <source>
        <strain evidence="2 3">DSM 29316</strain>
    </source>
</reference>
<accession>A0A1I0VKD2</accession>
<keyword evidence="3" id="KW-1185">Reference proteome</keyword>
<name>A0A1I0VKD2_9RHOB</name>
<dbReference type="Proteomes" id="UP000198796">
    <property type="component" value="Unassembled WGS sequence"/>
</dbReference>
<evidence type="ECO:0000259" key="1">
    <source>
        <dbReference type="Pfam" id="PF06568"/>
    </source>
</evidence>
<dbReference type="RefSeq" id="WP_139226762.1">
    <property type="nucleotide sequence ID" value="NZ_FOJU01000001.1"/>
</dbReference>
<feature type="domain" description="YjiS-like" evidence="1">
    <location>
        <begin position="8"/>
        <end position="44"/>
    </location>
</feature>
<dbReference type="OrthoDB" id="8244198at2"/>
<sequence>MAQLFTTLRAAMNRRVNYHRTLSALRDMPQRTATDLGINPDEARRTAAQAIYG</sequence>
<dbReference type="InterPro" id="IPR009506">
    <property type="entry name" value="YjiS-like"/>
</dbReference>
<dbReference type="Pfam" id="PF06568">
    <property type="entry name" value="YjiS-like"/>
    <property type="match status" value="1"/>
</dbReference>
<dbReference type="AlphaFoldDB" id="A0A1I0VKD2"/>
<proteinExistence type="predicted"/>
<dbReference type="STRING" id="871651.SAMN05421688_0699"/>